<keyword evidence="2 6" id="KW-0645">Protease</keyword>
<accession>A0A9P4YS79</accession>
<keyword evidence="12" id="KW-1185">Reference proteome</keyword>
<reference evidence="11" key="1">
    <citation type="submission" date="2020-03" db="EMBL/GenBank/DDBJ databases">
        <title>Site-based positive gene gene selection in Geosmithia morbida across the United States reveals a broad range of putative effectors and factors for local host and environmental adapation.</title>
        <authorList>
            <person name="Onufrak A."/>
            <person name="Murdoch R.W."/>
            <person name="Gazis R."/>
            <person name="Huff M."/>
            <person name="Staton M."/>
            <person name="Klingeman W."/>
            <person name="Hadziabdic D."/>
        </authorList>
    </citation>
    <scope>NUCLEOTIDE SEQUENCE</scope>
    <source>
        <strain evidence="11">1262</strain>
    </source>
</reference>
<evidence type="ECO:0000259" key="10">
    <source>
        <dbReference type="Pfam" id="PF05922"/>
    </source>
</evidence>
<dbReference type="Gene3D" id="3.40.50.200">
    <property type="entry name" value="Peptidase S8/S53 domain"/>
    <property type="match status" value="1"/>
</dbReference>
<sequence length="384" mass="38394">MRASTLLALLPVAMAAPSIVKRSSLAPIITPRDAQVIDGKYIVKFKDDIIKTAVTSAISSISAKADYTYSEAFNGFAGSLTPEEVETLQNDPTVEYLEQDAVISISATQSNAPWGLARISSSEPGGTTYTYDANPGAGTCAYIVDTGIDTTHSEFGGRASFAANFVDSNDGDGEGHGTHVAGTVGGITYGVAKETTLYAVKVLGDDGSGSTSGVVAGMQFVVTDAPSRSCPSGVVVNMSLGGGYSSSINSAAAAIVDAGIFLAVAAGNDGADAESSSPASAPSACTVGATDSSDVLAYFSNYGSVVDVLAPGVDILSSIPGGGSETLSGTSMASPHVAGLGAYLLGKGSSVSDLCSTIASSALENVISDVPSGTANLLINNGYK</sequence>
<organism evidence="11 12">
    <name type="scientific">Geosmithia morbida</name>
    <dbReference type="NCBI Taxonomy" id="1094350"/>
    <lineage>
        <taxon>Eukaryota</taxon>
        <taxon>Fungi</taxon>
        <taxon>Dikarya</taxon>
        <taxon>Ascomycota</taxon>
        <taxon>Pezizomycotina</taxon>
        <taxon>Sordariomycetes</taxon>
        <taxon>Hypocreomycetidae</taxon>
        <taxon>Hypocreales</taxon>
        <taxon>Bionectriaceae</taxon>
        <taxon>Geosmithia</taxon>
    </lineage>
</organism>
<evidence type="ECO:0000256" key="5">
    <source>
        <dbReference type="ARBA" id="ARBA00022825"/>
    </source>
</evidence>
<dbReference type="PANTHER" id="PTHR43806:SF58">
    <property type="entry name" value="ALKALINE PROTEASE 1-RELATED"/>
    <property type="match status" value="1"/>
</dbReference>
<feature type="domain" description="Peptidase S8/S53" evidence="9">
    <location>
        <begin position="143"/>
        <end position="347"/>
    </location>
</feature>
<dbReference type="GO" id="GO:0006508">
    <property type="term" value="P:proteolysis"/>
    <property type="evidence" value="ECO:0007669"/>
    <property type="project" value="UniProtKB-KW"/>
</dbReference>
<feature type="active site" description="Charge relay system" evidence="6">
    <location>
        <position position="176"/>
    </location>
</feature>
<feature type="active site" description="Charge relay system" evidence="6">
    <location>
        <position position="331"/>
    </location>
</feature>
<evidence type="ECO:0000256" key="3">
    <source>
        <dbReference type="ARBA" id="ARBA00022729"/>
    </source>
</evidence>
<dbReference type="PROSITE" id="PS51892">
    <property type="entry name" value="SUBTILASE"/>
    <property type="match status" value="1"/>
</dbReference>
<evidence type="ECO:0000259" key="9">
    <source>
        <dbReference type="Pfam" id="PF00082"/>
    </source>
</evidence>
<dbReference type="FunFam" id="3.40.50.200:FF:000014">
    <property type="entry name" value="Proteinase K"/>
    <property type="match status" value="1"/>
</dbReference>
<dbReference type="Pfam" id="PF05922">
    <property type="entry name" value="Inhibitor_I9"/>
    <property type="match status" value="1"/>
</dbReference>
<evidence type="ECO:0000313" key="12">
    <source>
        <dbReference type="Proteomes" id="UP000749293"/>
    </source>
</evidence>
<dbReference type="InterPro" id="IPR000209">
    <property type="entry name" value="Peptidase_S8/S53_dom"/>
</dbReference>
<dbReference type="Pfam" id="PF00082">
    <property type="entry name" value="Peptidase_S8"/>
    <property type="match status" value="1"/>
</dbReference>
<dbReference type="SUPFAM" id="SSF54897">
    <property type="entry name" value="Protease propeptides/inhibitors"/>
    <property type="match status" value="1"/>
</dbReference>
<protein>
    <submittedName>
        <fullName evidence="11">Serine protease, subtilisin family</fullName>
    </submittedName>
</protein>
<comment type="caution">
    <text evidence="11">The sequence shown here is derived from an EMBL/GenBank/DDBJ whole genome shotgun (WGS) entry which is preliminary data.</text>
</comment>
<dbReference type="CDD" id="cd04077">
    <property type="entry name" value="Peptidases_S8_PCSK9_ProteinaseK_like"/>
    <property type="match status" value="1"/>
</dbReference>
<dbReference type="PROSITE" id="PS00138">
    <property type="entry name" value="SUBTILASE_SER"/>
    <property type="match status" value="1"/>
</dbReference>
<dbReference type="InterPro" id="IPR034193">
    <property type="entry name" value="PCSK9_ProteinaseK-like"/>
</dbReference>
<dbReference type="EMBL" id="JAANYQ010000014">
    <property type="protein sequence ID" value="KAF4120877.1"/>
    <property type="molecule type" value="Genomic_DNA"/>
</dbReference>
<evidence type="ECO:0000313" key="11">
    <source>
        <dbReference type="EMBL" id="KAF4120877.1"/>
    </source>
</evidence>
<dbReference type="GO" id="GO:0004252">
    <property type="term" value="F:serine-type endopeptidase activity"/>
    <property type="evidence" value="ECO:0007669"/>
    <property type="project" value="UniProtKB-UniRule"/>
</dbReference>
<dbReference type="InterPro" id="IPR015500">
    <property type="entry name" value="Peptidase_S8_subtilisin-rel"/>
</dbReference>
<keyword evidence="3 8" id="KW-0732">Signal</keyword>
<dbReference type="InterPro" id="IPR023827">
    <property type="entry name" value="Peptidase_S8_Asp-AS"/>
</dbReference>
<evidence type="ECO:0000256" key="1">
    <source>
        <dbReference type="ARBA" id="ARBA00011073"/>
    </source>
</evidence>
<dbReference type="InterPro" id="IPR010259">
    <property type="entry name" value="S8pro/Inhibitor_I9"/>
</dbReference>
<dbReference type="InterPro" id="IPR050131">
    <property type="entry name" value="Peptidase_S8_subtilisin-like"/>
</dbReference>
<dbReference type="AlphaFoldDB" id="A0A9P4YS79"/>
<dbReference type="Proteomes" id="UP000749293">
    <property type="component" value="Unassembled WGS sequence"/>
</dbReference>
<dbReference type="PROSITE" id="PS00137">
    <property type="entry name" value="SUBTILASE_HIS"/>
    <property type="match status" value="1"/>
</dbReference>
<feature type="domain" description="Inhibitor I9" evidence="10">
    <location>
        <begin position="40"/>
        <end position="104"/>
    </location>
</feature>
<evidence type="ECO:0000256" key="7">
    <source>
        <dbReference type="RuleBase" id="RU003355"/>
    </source>
</evidence>
<dbReference type="InterPro" id="IPR036852">
    <property type="entry name" value="Peptidase_S8/S53_dom_sf"/>
</dbReference>
<keyword evidence="4 6" id="KW-0378">Hydrolase</keyword>
<dbReference type="InterPro" id="IPR023828">
    <property type="entry name" value="Peptidase_S8_Ser-AS"/>
</dbReference>
<comment type="similarity">
    <text evidence="1 6 7">Belongs to the peptidase S8 family.</text>
</comment>
<feature type="signal peptide" evidence="8">
    <location>
        <begin position="1"/>
        <end position="15"/>
    </location>
</feature>
<dbReference type="InterPro" id="IPR022398">
    <property type="entry name" value="Peptidase_S8_His-AS"/>
</dbReference>
<dbReference type="PROSITE" id="PS00136">
    <property type="entry name" value="SUBTILASE_ASP"/>
    <property type="match status" value="1"/>
</dbReference>
<proteinExistence type="inferred from homology"/>
<feature type="chain" id="PRO_5040446718" evidence="8">
    <location>
        <begin position="16"/>
        <end position="384"/>
    </location>
</feature>
<evidence type="ECO:0000256" key="6">
    <source>
        <dbReference type="PROSITE-ProRule" id="PRU01240"/>
    </source>
</evidence>
<dbReference type="GeneID" id="55968593"/>
<keyword evidence="5 6" id="KW-0720">Serine protease</keyword>
<dbReference type="GO" id="GO:0005576">
    <property type="term" value="C:extracellular region"/>
    <property type="evidence" value="ECO:0007669"/>
    <property type="project" value="UniProtKB-ARBA"/>
</dbReference>
<evidence type="ECO:0000256" key="2">
    <source>
        <dbReference type="ARBA" id="ARBA00022670"/>
    </source>
</evidence>
<dbReference type="OrthoDB" id="206201at2759"/>
<name>A0A9P4YS79_9HYPO</name>
<dbReference type="PRINTS" id="PR00723">
    <property type="entry name" value="SUBTILISIN"/>
</dbReference>
<dbReference type="PANTHER" id="PTHR43806">
    <property type="entry name" value="PEPTIDASE S8"/>
    <property type="match status" value="1"/>
</dbReference>
<dbReference type="RefSeq" id="XP_035319529.1">
    <property type="nucleotide sequence ID" value="XM_035464343.1"/>
</dbReference>
<dbReference type="Gene3D" id="3.30.70.80">
    <property type="entry name" value="Peptidase S8 propeptide/proteinase inhibitor I9"/>
    <property type="match status" value="1"/>
</dbReference>
<evidence type="ECO:0000256" key="4">
    <source>
        <dbReference type="ARBA" id="ARBA00022801"/>
    </source>
</evidence>
<dbReference type="InterPro" id="IPR037045">
    <property type="entry name" value="S8pro/Inhibitor_I9_sf"/>
</dbReference>
<feature type="active site" description="Charge relay system" evidence="6">
    <location>
        <position position="145"/>
    </location>
</feature>
<gene>
    <name evidence="11" type="ORF">GMORB2_2363</name>
</gene>
<evidence type="ECO:0000256" key="8">
    <source>
        <dbReference type="SAM" id="SignalP"/>
    </source>
</evidence>
<dbReference type="SUPFAM" id="SSF52743">
    <property type="entry name" value="Subtilisin-like"/>
    <property type="match status" value="1"/>
</dbReference>